<evidence type="ECO:0000256" key="2">
    <source>
        <dbReference type="ARBA" id="ARBA00008685"/>
    </source>
</evidence>
<keyword evidence="7 11" id="KW-0675">Receptor</keyword>
<evidence type="ECO:0000256" key="9">
    <source>
        <dbReference type="SAM" id="Phobius"/>
    </source>
</evidence>
<comment type="caution">
    <text evidence="11">The sequence shown here is derived from an EMBL/GenBank/DDBJ whole genome shotgun (WGS) entry which is preliminary data.</text>
</comment>
<dbReference type="PANTHER" id="PTHR42643">
    <property type="entry name" value="IONOTROPIC RECEPTOR 20A-RELATED"/>
    <property type="match status" value="1"/>
</dbReference>
<feature type="transmembrane region" description="Helical" evidence="9">
    <location>
        <begin position="223"/>
        <end position="246"/>
    </location>
</feature>
<dbReference type="Proteomes" id="UP000711488">
    <property type="component" value="Unassembled WGS sequence"/>
</dbReference>
<evidence type="ECO:0000259" key="10">
    <source>
        <dbReference type="Pfam" id="PF00060"/>
    </source>
</evidence>
<dbReference type="InterPro" id="IPR052192">
    <property type="entry name" value="Insect_Ionotropic_Sensory_Rcpt"/>
</dbReference>
<dbReference type="GO" id="GO:0050906">
    <property type="term" value="P:detection of stimulus involved in sensory perception"/>
    <property type="evidence" value="ECO:0007669"/>
    <property type="project" value="UniProtKB-ARBA"/>
</dbReference>
<keyword evidence="4 9" id="KW-0812">Transmembrane</keyword>
<evidence type="ECO:0000256" key="4">
    <source>
        <dbReference type="ARBA" id="ARBA00022692"/>
    </source>
</evidence>
<reference evidence="11" key="2">
    <citation type="journal article" date="2018" name="Environ. Sci. Technol.">
        <title>The Toxicogenome of Hyalella azteca: A Model for Sediment Ecotoxicology and Evolutionary Toxicology.</title>
        <authorList>
            <person name="Poynton H.C."/>
            <person name="Hasenbein S."/>
            <person name="Benoit J.B."/>
            <person name="Sepulveda M.S."/>
            <person name="Poelchau M.F."/>
            <person name="Hughes D.S.T."/>
            <person name="Murali S.C."/>
            <person name="Chen S."/>
            <person name="Glastad K.M."/>
            <person name="Goodisman M.A.D."/>
            <person name="Werren J.H."/>
            <person name="Vineis J.H."/>
            <person name="Bowen J.L."/>
            <person name="Friedrich M."/>
            <person name="Jones J."/>
            <person name="Robertson H.M."/>
            <person name="Feyereisen R."/>
            <person name="Mechler-Hickson A."/>
            <person name="Mathers N."/>
            <person name="Lee C.E."/>
            <person name="Colbourne J.K."/>
            <person name="Biales A."/>
            <person name="Johnston J.S."/>
            <person name="Wellborn G.A."/>
            <person name="Rosendale A.J."/>
            <person name="Cridge A.G."/>
            <person name="Munoz-Torres M.C."/>
            <person name="Bain P.A."/>
            <person name="Manny A.R."/>
            <person name="Major K.M."/>
            <person name="Lambert F.N."/>
            <person name="Vulpe C.D."/>
            <person name="Tuck P."/>
            <person name="Blalock B.J."/>
            <person name="Lin Y.Y."/>
            <person name="Smith M.E."/>
            <person name="Ochoa-Acuna H."/>
            <person name="Chen M.M."/>
            <person name="Childers C.P."/>
            <person name="Qu J."/>
            <person name="Dugan S."/>
            <person name="Lee S.L."/>
            <person name="Chao H."/>
            <person name="Dinh H."/>
            <person name="Han Y."/>
            <person name="Doddapaneni H."/>
            <person name="Worley K.C."/>
            <person name="Muzny D.M."/>
            <person name="Gibbs R.A."/>
            <person name="Richards S."/>
        </authorList>
    </citation>
    <scope>NUCLEOTIDE SEQUENCE</scope>
    <source>
        <strain evidence="11">HAZT.00-mixed</strain>
        <tissue evidence="11">Whole organism</tissue>
    </source>
</reference>
<evidence type="ECO:0000256" key="5">
    <source>
        <dbReference type="ARBA" id="ARBA00022989"/>
    </source>
</evidence>
<dbReference type="AlphaFoldDB" id="A0A6A0GQI1"/>
<reference evidence="11" key="3">
    <citation type="submission" date="2019-06" db="EMBL/GenBank/DDBJ databases">
        <authorList>
            <person name="Poynton C."/>
            <person name="Hasenbein S."/>
            <person name="Benoit J.B."/>
            <person name="Sepulveda M.S."/>
            <person name="Poelchau M.F."/>
            <person name="Murali S.C."/>
            <person name="Chen S."/>
            <person name="Glastad K.M."/>
            <person name="Werren J.H."/>
            <person name="Vineis J.H."/>
            <person name="Bowen J.L."/>
            <person name="Friedrich M."/>
            <person name="Jones J."/>
            <person name="Robertson H.M."/>
            <person name="Feyereisen R."/>
            <person name="Mechler-Hickson A."/>
            <person name="Mathers N."/>
            <person name="Lee C.E."/>
            <person name="Colbourne J.K."/>
            <person name="Biales A."/>
            <person name="Johnston J.S."/>
            <person name="Wellborn G.A."/>
            <person name="Rosendale A.J."/>
            <person name="Cridge A.G."/>
            <person name="Munoz-Torres M.C."/>
            <person name="Bain P.A."/>
            <person name="Manny A.R."/>
            <person name="Major K.M."/>
            <person name="Lambert F.N."/>
            <person name="Vulpe C.D."/>
            <person name="Tuck P."/>
            <person name="Blalock B.J."/>
            <person name="Lin Y.-Y."/>
            <person name="Smith M.E."/>
            <person name="Ochoa-Acuna H."/>
            <person name="Chen M.-J.M."/>
            <person name="Childers C.P."/>
            <person name="Qu J."/>
            <person name="Dugan S."/>
            <person name="Lee S.L."/>
            <person name="Chao H."/>
            <person name="Dinh H."/>
            <person name="Han Y."/>
            <person name="Doddapaneni H."/>
            <person name="Worley K.C."/>
            <person name="Muzny D.M."/>
            <person name="Gibbs R.A."/>
            <person name="Richards S."/>
        </authorList>
    </citation>
    <scope>NUCLEOTIDE SEQUENCE</scope>
    <source>
        <strain evidence="11">HAZT.00-mixed</strain>
        <tissue evidence="11">Whole organism</tissue>
    </source>
</reference>
<sequence length="250" mass="28378">MVVEVWLLLLLSVMASAPAVWVLDRHCFKRLNGANWRNNDPSFSTIFLNTFASILQKPTTIIPKGASHRILFLSWWLYCLFMSTFYSGSLVAYLSFPSQSPSIDTLEQLSYSDYRWGALNSYGSDYQLFRDSNVYYPHETFFPNGFGWALRKGSQVRRHIDDMFSDLLQAGMVKLWLGEILKKSAVEASHLTGKDEIDVTRMGSQASDADTGPKPLRLYHLQGIFMVAGCGLLLSALVFLAESFYVRNIR</sequence>
<dbReference type="Gene3D" id="1.10.287.70">
    <property type="match status" value="1"/>
</dbReference>
<comment type="subcellular location">
    <subcellularLocation>
        <location evidence="1">Cell membrane</location>
        <topology evidence="1">Multi-pass membrane protein</topology>
    </subcellularLocation>
</comment>
<proteinExistence type="inferred from homology"/>
<evidence type="ECO:0000256" key="3">
    <source>
        <dbReference type="ARBA" id="ARBA00022475"/>
    </source>
</evidence>
<name>A0A6A0GQI1_HYAAZ</name>
<evidence type="ECO:0000313" key="11">
    <source>
        <dbReference type="EMBL" id="KAA0184555.1"/>
    </source>
</evidence>
<reference evidence="11" key="1">
    <citation type="submission" date="2014-08" db="EMBL/GenBank/DDBJ databases">
        <authorList>
            <person name="Murali S."/>
            <person name="Richards S."/>
            <person name="Bandaranaike D."/>
            <person name="Bellair M."/>
            <person name="Blankenburg K."/>
            <person name="Chao H."/>
            <person name="Dinh H."/>
            <person name="Doddapaneni H."/>
            <person name="Dugan-Rocha S."/>
            <person name="Elkadiri S."/>
            <person name="Gnanaolivu R."/>
            <person name="Hughes D."/>
            <person name="Lee S."/>
            <person name="Li M."/>
            <person name="Ming W."/>
            <person name="Munidasa M."/>
            <person name="Muniz J."/>
            <person name="Nguyen L."/>
            <person name="Osuji N."/>
            <person name="Pu L.-L."/>
            <person name="Puazo M."/>
            <person name="Skinner E."/>
            <person name="Qu C."/>
            <person name="Quiroz J."/>
            <person name="Raj R."/>
            <person name="Weissenberger G."/>
            <person name="Xin Y."/>
            <person name="Zou X."/>
            <person name="Han Y."/>
            <person name="Worley K."/>
            <person name="Muzny D."/>
            <person name="Gibbs R."/>
        </authorList>
    </citation>
    <scope>NUCLEOTIDE SEQUENCE</scope>
    <source>
        <strain evidence="11">HAZT.00-mixed</strain>
        <tissue evidence="11">Whole organism</tissue>
    </source>
</reference>
<gene>
    <name evidence="11" type="ORF">HAZT_HAZT006591</name>
</gene>
<comment type="similarity">
    <text evidence="2">Belongs to the glutamate-gated ion channel (TC 1.A.10.1) family.</text>
</comment>
<protein>
    <submittedName>
        <fullName evidence="11">Ionotropic receptor 132</fullName>
    </submittedName>
</protein>
<evidence type="ECO:0000256" key="1">
    <source>
        <dbReference type="ARBA" id="ARBA00004651"/>
    </source>
</evidence>
<dbReference type="GO" id="GO:0015276">
    <property type="term" value="F:ligand-gated monoatomic ion channel activity"/>
    <property type="evidence" value="ECO:0007669"/>
    <property type="project" value="InterPro"/>
</dbReference>
<keyword evidence="5 9" id="KW-1133">Transmembrane helix</keyword>
<feature type="domain" description="Ionotropic glutamate receptor C-terminal" evidence="10">
    <location>
        <begin position="3"/>
        <end position="232"/>
    </location>
</feature>
<dbReference type="EMBL" id="JQDR03016892">
    <property type="protein sequence ID" value="KAA0184555.1"/>
    <property type="molecule type" value="Genomic_DNA"/>
</dbReference>
<keyword evidence="3" id="KW-1003">Cell membrane</keyword>
<organism evidence="11">
    <name type="scientific">Hyalella azteca</name>
    <name type="common">Amphipod</name>
    <dbReference type="NCBI Taxonomy" id="294128"/>
    <lineage>
        <taxon>Eukaryota</taxon>
        <taxon>Metazoa</taxon>
        <taxon>Ecdysozoa</taxon>
        <taxon>Arthropoda</taxon>
        <taxon>Crustacea</taxon>
        <taxon>Multicrustacea</taxon>
        <taxon>Malacostraca</taxon>
        <taxon>Eumalacostraca</taxon>
        <taxon>Peracarida</taxon>
        <taxon>Amphipoda</taxon>
        <taxon>Senticaudata</taxon>
        <taxon>Talitrida</taxon>
        <taxon>Talitroidea</taxon>
        <taxon>Hyalellidae</taxon>
        <taxon>Hyalella</taxon>
    </lineage>
</organism>
<dbReference type="Pfam" id="PF00060">
    <property type="entry name" value="Lig_chan"/>
    <property type="match status" value="1"/>
</dbReference>
<dbReference type="PANTHER" id="PTHR42643:SF30">
    <property type="entry name" value="IONOTROPIC RECEPTOR 40A-RELATED"/>
    <property type="match status" value="1"/>
</dbReference>
<dbReference type="InterPro" id="IPR001320">
    <property type="entry name" value="Iontro_rcpt_C"/>
</dbReference>
<keyword evidence="8" id="KW-0325">Glycoprotein</keyword>
<evidence type="ECO:0000256" key="6">
    <source>
        <dbReference type="ARBA" id="ARBA00023136"/>
    </source>
</evidence>
<evidence type="ECO:0000256" key="8">
    <source>
        <dbReference type="ARBA" id="ARBA00023180"/>
    </source>
</evidence>
<feature type="transmembrane region" description="Helical" evidence="9">
    <location>
        <begin position="75"/>
        <end position="96"/>
    </location>
</feature>
<keyword evidence="6 9" id="KW-0472">Membrane</keyword>
<evidence type="ECO:0000256" key="7">
    <source>
        <dbReference type="ARBA" id="ARBA00023170"/>
    </source>
</evidence>
<dbReference type="GO" id="GO:0005886">
    <property type="term" value="C:plasma membrane"/>
    <property type="evidence" value="ECO:0007669"/>
    <property type="project" value="UniProtKB-SubCell"/>
</dbReference>
<accession>A0A6A0GQI1</accession>
<feature type="transmembrane region" description="Helical" evidence="9">
    <location>
        <begin position="6"/>
        <end position="23"/>
    </location>
</feature>